<dbReference type="GO" id="GO:0016887">
    <property type="term" value="F:ATP hydrolysis activity"/>
    <property type="evidence" value="ECO:0007669"/>
    <property type="project" value="InterPro"/>
</dbReference>
<organism evidence="2 3">
    <name type="scientific">Alteracholeplasma palmae (strain ATCC 49389 / J233)</name>
    <name type="common">Acholeplasma palmae</name>
    <dbReference type="NCBI Taxonomy" id="1318466"/>
    <lineage>
        <taxon>Bacteria</taxon>
        <taxon>Bacillati</taxon>
        <taxon>Mycoplasmatota</taxon>
        <taxon>Mollicutes</taxon>
        <taxon>Acholeplasmatales</taxon>
        <taxon>Acholeplasmataceae</taxon>
        <taxon>Acholeplasma</taxon>
    </lineage>
</organism>
<dbReference type="Pfam" id="PF13304">
    <property type="entry name" value="AAA_21"/>
    <property type="match status" value="1"/>
</dbReference>
<dbReference type="InterPro" id="IPR003959">
    <property type="entry name" value="ATPase_AAA_core"/>
</dbReference>
<dbReference type="SUPFAM" id="SSF52540">
    <property type="entry name" value="P-loop containing nucleoside triphosphate hydrolases"/>
    <property type="match status" value="1"/>
</dbReference>
<reference evidence="2 3" key="1">
    <citation type="journal article" date="2013" name="J. Mol. Microbiol. Biotechnol.">
        <title>Analysis of the Complete Genomes of Acholeplasma brassicae , A. palmae and A. laidlawii and Their Comparison to the Obligate Parasites from ' Candidatus Phytoplasma'.</title>
        <authorList>
            <person name="Kube M."/>
            <person name="Siewert C."/>
            <person name="Migdoll A.M."/>
            <person name="Duduk B."/>
            <person name="Holz S."/>
            <person name="Rabus R."/>
            <person name="Seemuller E."/>
            <person name="Mitrovic J."/>
            <person name="Muller I."/>
            <person name="Buttner C."/>
            <person name="Reinhardt R."/>
        </authorList>
    </citation>
    <scope>NUCLEOTIDE SEQUENCE [LARGE SCALE GENOMIC DNA]</scope>
    <source>
        <strain evidence="2 3">J233</strain>
    </source>
</reference>
<accession>U4KL99</accession>
<keyword evidence="3" id="KW-1185">Reference proteome</keyword>
<dbReference type="AlphaFoldDB" id="U4KL99"/>
<dbReference type="RefSeq" id="WP_026660618.1">
    <property type="nucleotide sequence ID" value="NC_022538.1"/>
</dbReference>
<dbReference type="HOGENOM" id="CLU_1131671_0_0_14"/>
<evidence type="ECO:0000313" key="2">
    <source>
        <dbReference type="EMBL" id="CCV64567.1"/>
    </source>
</evidence>
<dbReference type="KEGG" id="apal:BN85409900"/>
<dbReference type="GO" id="GO:0005524">
    <property type="term" value="F:ATP binding"/>
    <property type="evidence" value="ECO:0007669"/>
    <property type="project" value="InterPro"/>
</dbReference>
<dbReference type="Proteomes" id="UP000032740">
    <property type="component" value="Chromosome"/>
</dbReference>
<gene>
    <name evidence="2" type="ORF">BN85409900</name>
</gene>
<protein>
    <recommendedName>
        <fullName evidence="1">ATPase AAA-type core domain-containing protein</fullName>
    </recommendedName>
</protein>
<dbReference type="EMBL" id="FO681347">
    <property type="protein sequence ID" value="CCV64567.1"/>
    <property type="molecule type" value="Genomic_DNA"/>
</dbReference>
<proteinExistence type="predicted"/>
<feature type="domain" description="ATPase AAA-type core" evidence="1">
    <location>
        <begin position="29"/>
        <end position="151"/>
    </location>
</feature>
<name>U4KL99_ALTPJ</name>
<evidence type="ECO:0000313" key="3">
    <source>
        <dbReference type="Proteomes" id="UP000032740"/>
    </source>
</evidence>
<dbReference type="Gene3D" id="3.40.50.300">
    <property type="entry name" value="P-loop containing nucleotide triphosphate hydrolases"/>
    <property type="match status" value="1"/>
</dbReference>
<evidence type="ECO:0000259" key="1">
    <source>
        <dbReference type="Pfam" id="PF13304"/>
    </source>
</evidence>
<sequence>MIETIKISNIKYFQEPITLKLGSYKTLEIIGNNNTGKTTILKSLEEIVCFIRGDITSKDLNYINHKEIFTYELSFILNEKKFQYEFRVLASKVVYERLSGQYDSYFKDIYIKNGSNLKLGKQVIGDIKKYLELINLEETKLLLPLLQYTKDNDLFSIILNKITNCKFVYTYKAKANEILDLLDSSCEVLLLDDLYNRLDEQTITYLLDKIVKTNKQVIYTTVNQNIKLEKLEDNTYLLQELSI</sequence>
<dbReference type="InterPro" id="IPR027417">
    <property type="entry name" value="P-loop_NTPase"/>
</dbReference>